<evidence type="ECO:0000313" key="1">
    <source>
        <dbReference type="EMBL" id="AQQ55318.1"/>
    </source>
</evidence>
<sequence>MTENESNHFQEHSPKSKRLIQLLKPHVGQMTSVRNWNEFSKAEGLPHSQTLIQHFGSWNAVKEVFGAEVQGQHRPSVYSAEDVRTILKTHGHALQSASKWNKYANDNGLPNYQLLFTKLDDEEISELTGYRKRTKWTKENLGEVILRHFPDAPPSSLEWQMTASANKGLPAFSTIINKFGSWSAMKRQLYRNASRKK</sequence>
<evidence type="ECO:0000313" key="2">
    <source>
        <dbReference type="Proteomes" id="UP000188184"/>
    </source>
</evidence>
<reference evidence="1 2" key="1">
    <citation type="submission" date="2017-02" db="EMBL/GenBank/DDBJ databases">
        <title>The complete genomic sequence of a novel cold adapted crude oil-degrading bacterium Planococcus qaidamina Y42.</title>
        <authorList>
            <person name="Yang R."/>
        </authorList>
    </citation>
    <scope>NUCLEOTIDE SEQUENCE [LARGE SCALE GENOMIC DNA]</scope>
    <source>
        <strain evidence="1 2">Y42</strain>
        <plasmid evidence="1 2">unnamed1</plasmid>
    </source>
</reference>
<dbReference type="EMBL" id="CP019641">
    <property type="protein sequence ID" value="AQQ55318.1"/>
    <property type="molecule type" value="Genomic_DNA"/>
</dbReference>
<accession>A0A1Q2L4D1</accession>
<keyword evidence="1" id="KW-0614">Plasmid</keyword>
<keyword evidence="2" id="KW-1185">Reference proteome</keyword>
<organism evidence="1 2">
    <name type="scientific">Planococcus lenghuensis</name>
    <dbReference type="NCBI Taxonomy" id="2213202"/>
    <lineage>
        <taxon>Bacteria</taxon>
        <taxon>Bacillati</taxon>
        <taxon>Bacillota</taxon>
        <taxon>Bacilli</taxon>
        <taxon>Bacillales</taxon>
        <taxon>Caryophanaceae</taxon>
        <taxon>Planococcus</taxon>
    </lineage>
</organism>
<dbReference type="KEGG" id="pmar:B0X71_19275"/>
<geneLocation type="plasmid" evidence="1 2">
    <name>unnamed1</name>
</geneLocation>
<gene>
    <name evidence="1" type="ORF">B0X71_19275</name>
</gene>
<dbReference type="AlphaFoldDB" id="A0A1Q2L4D1"/>
<protein>
    <submittedName>
        <fullName evidence="1">Uncharacterized protein</fullName>
    </submittedName>
</protein>
<name>A0A1Q2L4D1_9BACL</name>
<dbReference type="OrthoDB" id="184570at2"/>
<dbReference type="RefSeq" id="WP_077591175.1">
    <property type="nucleotide sequence ID" value="NZ_CP019641.1"/>
</dbReference>
<proteinExistence type="predicted"/>
<dbReference type="Proteomes" id="UP000188184">
    <property type="component" value="Plasmid unnamed1"/>
</dbReference>